<feature type="transmembrane region" description="Helical" evidence="6">
    <location>
        <begin position="72"/>
        <end position="96"/>
    </location>
</feature>
<evidence type="ECO:0000256" key="2">
    <source>
        <dbReference type="ARBA" id="ARBA00022692"/>
    </source>
</evidence>
<dbReference type="AlphaFoldDB" id="A0A818KW79"/>
<dbReference type="CDD" id="cd14978">
    <property type="entry name" value="7tmA_FMRFamide_R-like"/>
    <property type="match status" value="1"/>
</dbReference>
<evidence type="ECO:0000256" key="5">
    <source>
        <dbReference type="SAM" id="MobiDB-lite"/>
    </source>
</evidence>
<feature type="transmembrane region" description="Helical" evidence="6">
    <location>
        <begin position="193"/>
        <end position="218"/>
    </location>
</feature>
<evidence type="ECO:0000259" key="7">
    <source>
        <dbReference type="PROSITE" id="PS01179"/>
    </source>
</evidence>
<evidence type="ECO:0000256" key="1">
    <source>
        <dbReference type="ARBA" id="ARBA00004370"/>
    </source>
</evidence>
<evidence type="ECO:0000259" key="8">
    <source>
        <dbReference type="PROSITE" id="PS50262"/>
    </source>
</evidence>
<feature type="transmembrane region" description="Helical" evidence="6">
    <location>
        <begin position="108"/>
        <end position="132"/>
    </location>
</feature>
<dbReference type="Pfam" id="PF00640">
    <property type="entry name" value="PID"/>
    <property type="match status" value="1"/>
</dbReference>
<accession>A0A818KW79</accession>
<proteinExistence type="predicted"/>
<organism evidence="10 11">
    <name type="scientific">Rotaria socialis</name>
    <dbReference type="NCBI Taxonomy" id="392032"/>
    <lineage>
        <taxon>Eukaryota</taxon>
        <taxon>Metazoa</taxon>
        <taxon>Spiralia</taxon>
        <taxon>Gnathifera</taxon>
        <taxon>Rotifera</taxon>
        <taxon>Eurotatoria</taxon>
        <taxon>Bdelloidea</taxon>
        <taxon>Philodinida</taxon>
        <taxon>Philodinidae</taxon>
        <taxon>Rotaria</taxon>
    </lineage>
</organism>
<sequence>MISTTNSSMNNLTIPLSHYFLDGLNFFFNHIYLLLLAIIGSIGNALVIIIFSQRAFRTKIGSFGSNMSIYPFLFYMAISDTLYLIILFCLWLSNYINVLHRPVICQLTLYITYVCNFINAYYTIAFTVQRLFAVINPFQVSRVLSWYRSRCLALSIILFACIIYSYLPFLIGIVNGKCFSRPEYRWINKYMDIIDSIIVFLIPYFAIITMNTIILISLRRMKHDQQEFLFRHHSQLNRIRELTRRNASRKITQLLLTVSTSYLIICAPYASMHTWRLLNSHQEENKNSQLIKKLEHYSLFIYHISFAMNFYIYILFGSKFRRELKRFFTKSKQSFCHYFQEKKVYENENRLELTEKNSIMSVEYSFNGDLNQTDDGRRMNSNKFQGNGLSFKCKIIGMEEIQNQREEKLCLELMNSLKTIVRARGEHKQRIQLNLTMTAIKVFDEGTKIAIIDHEVTHISFVVMDPKDPRAFGYIYNTNDGRHQFWAIKTERPAVFTVLALKELFEIVFARLKYPENASEETNEVTSTPVSPELSTEQMEQSSTSSIPISTPQTTVTFVKPIKQPIQAPRMPSFNNIWGERTSQMISQAASALETPVFDDPWGERSSTTSASKSPLFDNDCDKSPKKVVTPTTLASTMPVFDDTWGNASLTTSTPTTSTSQIHAFDDPWGGNPSTAISQVSLISSKHVLDDPWGDRSSTITTTTTVPLIFKKSDILSTSNMDPWNTKNPSMSKNQPAANT</sequence>
<keyword evidence="3 6" id="KW-1133">Transmembrane helix</keyword>
<name>A0A818KW79_9BILA</name>
<dbReference type="InterPro" id="IPR000276">
    <property type="entry name" value="GPCR_Rhodpsn"/>
</dbReference>
<feature type="transmembrane region" description="Helical" evidence="6">
    <location>
        <begin position="254"/>
        <end position="277"/>
    </location>
</feature>
<evidence type="ECO:0000313" key="9">
    <source>
        <dbReference type="EMBL" id="CAF3352991.1"/>
    </source>
</evidence>
<keyword evidence="2 6" id="KW-0812">Transmembrane</keyword>
<feature type="transmembrane region" description="Helical" evidence="6">
    <location>
        <begin position="31"/>
        <end position="51"/>
    </location>
</feature>
<feature type="compositionally biased region" description="Polar residues" evidence="5">
    <location>
        <begin position="524"/>
        <end position="534"/>
    </location>
</feature>
<dbReference type="Proteomes" id="UP000663865">
    <property type="component" value="Unassembled WGS sequence"/>
</dbReference>
<feature type="compositionally biased region" description="Low complexity" evidence="5">
    <location>
        <begin position="535"/>
        <end position="550"/>
    </location>
</feature>
<protein>
    <recommendedName>
        <fullName evidence="12">G-protein coupled receptors family 1 profile domain-containing protein</fullName>
    </recommendedName>
</protein>
<feature type="region of interest" description="Disordered" evidence="5">
    <location>
        <begin position="518"/>
        <end position="550"/>
    </location>
</feature>
<evidence type="ECO:0000256" key="3">
    <source>
        <dbReference type="ARBA" id="ARBA00022989"/>
    </source>
</evidence>
<evidence type="ECO:0000313" key="10">
    <source>
        <dbReference type="EMBL" id="CAF3562594.1"/>
    </source>
</evidence>
<dbReference type="SMART" id="SM00462">
    <property type="entry name" value="PTB"/>
    <property type="match status" value="1"/>
</dbReference>
<evidence type="ECO:0000256" key="6">
    <source>
        <dbReference type="SAM" id="Phobius"/>
    </source>
</evidence>
<dbReference type="InterPro" id="IPR006020">
    <property type="entry name" value="PTB/PI_dom"/>
</dbReference>
<dbReference type="Proteomes" id="UP000663872">
    <property type="component" value="Unassembled WGS sequence"/>
</dbReference>
<dbReference type="InterPro" id="IPR017452">
    <property type="entry name" value="GPCR_Rhodpsn_7TM"/>
</dbReference>
<gene>
    <name evidence="9" type="ORF">GRG538_LOCUS5702</name>
    <name evidence="10" type="ORF">KIK155_LOCUS19021</name>
</gene>
<dbReference type="GO" id="GO:0004930">
    <property type="term" value="F:G protein-coupled receptor activity"/>
    <property type="evidence" value="ECO:0007669"/>
    <property type="project" value="InterPro"/>
</dbReference>
<keyword evidence="4 6" id="KW-0472">Membrane</keyword>
<feature type="region of interest" description="Disordered" evidence="5">
    <location>
        <begin position="598"/>
        <end position="618"/>
    </location>
</feature>
<dbReference type="Gene3D" id="1.20.1070.10">
    <property type="entry name" value="Rhodopsin 7-helix transmembrane proteins"/>
    <property type="match status" value="1"/>
</dbReference>
<dbReference type="PROSITE" id="PS01179">
    <property type="entry name" value="PID"/>
    <property type="match status" value="1"/>
</dbReference>
<dbReference type="InterPro" id="IPR011993">
    <property type="entry name" value="PH-like_dom_sf"/>
</dbReference>
<feature type="domain" description="PID" evidence="7">
    <location>
        <begin position="386"/>
        <end position="511"/>
    </location>
</feature>
<dbReference type="Gene3D" id="2.30.29.30">
    <property type="entry name" value="Pleckstrin-homology domain (PH domain)/Phosphotyrosine-binding domain (PTB)"/>
    <property type="match status" value="1"/>
</dbReference>
<feature type="region of interest" description="Disordered" evidence="5">
    <location>
        <begin position="718"/>
        <end position="740"/>
    </location>
</feature>
<dbReference type="PRINTS" id="PR00237">
    <property type="entry name" value="GPCRRHODOPSN"/>
</dbReference>
<evidence type="ECO:0008006" key="12">
    <source>
        <dbReference type="Google" id="ProtNLM"/>
    </source>
</evidence>
<dbReference type="PANTHER" id="PTHR47695:SF3">
    <property type="entry name" value="PID DOMAIN-CONTAINING PROTEIN"/>
    <property type="match status" value="1"/>
</dbReference>
<dbReference type="GO" id="GO:0005737">
    <property type="term" value="C:cytoplasm"/>
    <property type="evidence" value="ECO:0007669"/>
    <property type="project" value="TreeGrafter"/>
</dbReference>
<evidence type="ECO:0000313" key="11">
    <source>
        <dbReference type="Proteomes" id="UP000663865"/>
    </source>
</evidence>
<dbReference type="EMBL" id="CAJNYV010003379">
    <property type="protein sequence ID" value="CAF3562594.1"/>
    <property type="molecule type" value="Genomic_DNA"/>
</dbReference>
<dbReference type="SUPFAM" id="SSF50729">
    <property type="entry name" value="PH domain-like"/>
    <property type="match status" value="1"/>
</dbReference>
<feature type="transmembrane region" description="Helical" evidence="6">
    <location>
        <begin position="152"/>
        <end position="173"/>
    </location>
</feature>
<dbReference type="PROSITE" id="PS50262">
    <property type="entry name" value="G_PROTEIN_RECEP_F1_2"/>
    <property type="match status" value="1"/>
</dbReference>
<dbReference type="GO" id="GO:0016020">
    <property type="term" value="C:membrane"/>
    <property type="evidence" value="ECO:0007669"/>
    <property type="project" value="UniProtKB-SubCell"/>
</dbReference>
<comment type="subcellular location">
    <subcellularLocation>
        <location evidence="1">Membrane</location>
    </subcellularLocation>
</comment>
<reference evidence="10" key="1">
    <citation type="submission" date="2021-02" db="EMBL/GenBank/DDBJ databases">
        <authorList>
            <person name="Nowell W R."/>
        </authorList>
    </citation>
    <scope>NUCLEOTIDE SEQUENCE</scope>
</reference>
<feature type="transmembrane region" description="Helical" evidence="6">
    <location>
        <begin position="297"/>
        <end position="316"/>
    </location>
</feature>
<dbReference type="Pfam" id="PF00001">
    <property type="entry name" value="7tm_1"/>
    <property type="match status" value="1"/>
</dbReference>
<dbReference type="PANTHER" id="PTHR47695">
    <property type="entry name" value="PID DOMAIN-CONTAINING PROTEIN"/>
    <property type="match status" value="1"/>
</dbReference>
<dbReference type="SUPFAM" id="SSF81321">
    <property type="entry name" value="Family A G protein-coupled receptor-like"/>
    <property type="match status" value="1"/>
</dbReference>
<feature type="domain" description="G-protein coupled receptors family 1 profile" evidence="8">
    <location>
        <begin position="43"/>
        <end position="313"/>
    </location>
</feature>
<dbReference type="EMBL" id="CAJNYT010000527">
    <property type="protein sequence ID" value="CAF3352991.1"/>
    <property type="molecule type" value="Genomic_DNA"/>
</dbReference>
<comment type="caution">
    <text evidence="10">The sequence shown here is derived from an EMBL/GenBank/DDBJ whole genome shotgun (WGS) entry which is preliminary data.</text>
</comment>
<evidence type="ECO:0000256" key="4">
    <source>
        <dbReference type="ARBA" id="ARBA00023136"/>
    </source>
</evidence>